<evidence type="ECO:0000313" key="2">
    <source>
        <dbReference type="EMBL" id="ETV93434.1"/>
    </source>
</evidence>
<keyword evidence="1" id="KW-0812">Transmembrane</keyword>
<keyword evidence="1" id="KW-0472">Membrane</keyword>
<feature type="transmembrane region" description="Helical" evidence="1">
    <location>
        <begin position="181"/>
        <end position="204"/>
    </location>
</feature>
<evidence type="ECO:0000256" key="1">
    <source>
        <dbReference type="SAM" id="Phobius"/>
    </source>
</evidence>
<accession>A0A024THJ0</accession>
<protein>
    <submittedName>
        <fullName evidence="2">Uncharacterized protein</fullName>
    </submittedName>
</protein>
<dbReference type="EMBL" id="KI913991">
    <property type="protein sequence ID" value="ETV93434.1"/>
    <property type="molecule type" value="Genomic_DNA"/>
</dbReference>
<reference evidence="2" key="1">
    <citation type="submission" date="2013-12" db="EMBL/GenBank/DDBJ databases">
        <title>The Genome Sequence of Aphanomyces invadans NJM9701.</title>
        <authorList>
            <consortium name="The Broad Institute Genomics Platform"/>
            <person name="Russ C."/>
            <person name="Tyler B."/>
            <person name="van West P."/>
            <person name="Dieguez-Uribeondo J."/>
            <person name="Young S.K."/>
            <person name="Zeng Q."/>
            <person name="Gargeya S."/>
            <person name="Fitzgerald M."/>
            <person name="Abouelleil A."/>
            <person name="Alvarado L."/>
            <person name="Chapman S.B."/>
            <person name="Gainer-Dewar J."/>
            <person name="Goldberg J."/>
            <person name="Griggs A."/>
            <person name="Gujja S."/>
            <person name="Hansen M."/>
            <person name="Howarth C."/>
            <person name="Imamovic A."/>
            <person name="Ireland A."/>
            <person name="Larimer J."/>
            <person name="McCowan C."/>
            <person name="Murphy C."/>
            <person name="Pearson M."/>
            <person name="Poon T.W."/>
            <person name="Priest M."/>
            <person name="Roberts A."/>
            <person name="Saif S."/>
            <person name="Shea T."/>
            <person name="Sykes S."/>
            <person name="Wortman J."/>
            <person name="Nusbaum C."/>
            <person name="Birren B."/>
        </authorList>
    </citation>
    <scope>NUCLEOTIDE SEQUENCE [LARGE SCALE GENOMIC DNA]</scope>
    <source>
        <strain evidence="2">NJM9701</strain>
    </source>
</reference>
<proteinExistence type="predicted"/>
<gene>
    <name evidence="2" type="ORF">H310_12495</name>
</gene>
<dbReference type="STRING" id="157072.A0A024THJ0"/>
<dbReference type="RefSeq" id="XP_008877776.1">
    <property type="nucleotide sequence ID" value="XM_008879554.1"/>
</dbReference>
<dbReference type="eggNOG" id="ENOG502QSWY">
    <property type="taxonomic scope" value="Eukaryota"/>
</dbReference>
<dbReference type="AlphaFoldDB" id="A0A024THJ0"/>
<sequence length="340" mass="37921">MPSRLPQHAINAAYGSYLACVNAPPECVCVQLTCACRYRVYSRAVPRRVSPVVSRANSVDFIEHARHCHCCARYGVSSPRVPLARGAYVVRFACVPLSSALCVDGRLKDGLSNALHRSIAAVPFLCVAASRYLYPALFERLFMMGVAIRSPSLASTLAKIHVDYFTWEYALSVVQFTLYRVVLMLILGTGSLVFTPFFGGLFAVVTFSFKVRRMEVVFALSLLVLYLVSRTRSTALELVRLWFDARAIARELFTPFVDRLPALKAQAISNRDSHQIYASILQWPKHQAILFGFSFTLSYLMQIPYIGPFVWLVGSVAAGHAIAQFIDRPASFPSPTEKLY</sequence>
<dbReference type="VEuPathDB" id="FungiDB:H310_12495"/>
<dbReference type="OrthoDB" id="156063at2759"/>
<keyword evidence="1" id="KW-1133">Transmembrane helix</keyword>
<dbReference type="GeneID" id="20089545"/>
<name>A0A024THJ0_9STRA</name>
<organism evidence="2">
    <name type="scientific">Aphanomyces invadans</name>
    <dbReference type="NCBI Taxonomy" id="157072"/>
    <lineage>
        <taxon>Eukaryota</taxon>
        <taxon>Sar</taxon>
        <taxon>Stramenopiles</taxon>
        <taxon>Oomycota</taxon>
        <taxon>Saprolegniomycetes</taxon>
        <taxon>Saprolegniales</taxon>
        <taxon>Verrucalvaceae</taxon>
        <taxon>Aphanomyces</taxon>
    </lineage>
</organism>